<organism evidence="6 7">
    <name type="scientific">Fusobacterium equinum</name>
    <dbReference type="NCBI Taxonomy" id="134605"/>
    <lineage>
        <taxon>Bacteria</taxon>
        <taxon>Fusobacteriati</taxon>
        <taxon>Fusobacteriota</taxon>
        <taxon>Fusobacteriia</taxon>
        <taxon>Fusobacteriales</taxon>
        <taxon>Fusobacteriaceae</taxon>
        <taxon>Fusobacterium</taxon>
    </lineage>
</organism>
<evidence type="ECO:0000256" key="1">
    <source>
        <dbReference type="SAM" id="MobiDB-lite"/>
    </source>
</evidence>
<feature type="transmembrane region" description="Helical" evidence="2">
    <location>
        <begin position="431"/>
        <end position="449"/>
    </location>
</feature>
<evidence type="ECO:0000256" key="2">
    <source>
        <dbReference type="SAM" id="Phobius"/>
    </source>
</evidence>
<comment type="caution">
    <text evidence="6">The sequence shown here is derived from an EMBL/GenBank/DDBJ whole genome shotgun (WGS) entry which is preliminary data.</text>
</comment>
<name>A0A133NJ45_9FUSO</name>
<feature type="region of interest" description="Disordered" evidence="1">
    <location>
        <begin position="554"/>
        <end position="590"/>
    </location>
</feature>
<keyword evidence="2" id="KW-0812">Transmembrane</keyword>
<dbReference type="InterPro" id="IPR018702">
    <property type="entry name" value="DUF2207"/>
</dbReference>
<feature type="signal peptide" evidence="3">
    <location>
        <begin position="1"/>
        <end position="19"/>
    </location>
</feature>
<keyword evidence="3" id="KW-0732">Signal</keyword>
<keyword evidence="7" id="KW-1185">Reference proteome</keyword>
<accession>A0A133NJ45</accession>
<dbReference type="RefSeq" id="WP_008802132.1">
    <property type="nucleotide sequence ID" value="NZ_KQ956516.1"/>
</dbReference>
<reference evidence="7" key="1">
    <citation type="submission" date="2016-01" db="EMBL/GenBank/DDBJ databases">
        <authorList>
            <person name="Mitreva M."/>
            <person name="Pepin K.H."/>
            <person name="Mihindukulasuriya K.A."/>
            <person name="Fulton R."/>
            <person name="Fronick C."/>
            <person name="O'Laughlin M."/>
            <person name="Miner T."/>
            <person name="Herter B."/>
            <person name="Rosa B.A."/>
            <person name="Cordes M."/>
            <person name="Tomlinson C."/>
            <person name="Wollam A."/>
            <person name="Palsikar V.B."/>
            <person name="Mardis E.R."/>
            <person name="Wilson R.K."/>
        </authorList>
    </citation>
    <scope>NUCLEOTIDE SEQUENCE [LARGE SCALE GENOMIC DNA]</scope>
    <source>
        <strain evidence="7">CMW8396</strain>
    </source>
</reference>
<evidence type="ECO:0000313" key="7">
    <source>
        <dbReference type="Proteomes" id="UP000070617"/>
    </source>
</evidence>
<evidence type="ECO:0000256" key="3">
    <source>
        <dbReference type="SAM" id="SignalP"/>
    </source>
</evidence>
<dbReference type="EMBL" id="LRPX01000015">
    <property type="protein sequence ID" value="KXA16325.1"/>
    <property type="molecule type" value="Genomic_DNA"/>
</dbReference>
<dbReference type="Proteomes" id="UP000070617">
    <property type="component" value="Unassembled WGS sequence"/>
</dbReference>
<dbReference type="InterPro" id="IPR048389">
    <property type="entry name" value="YciQ-like_C"/>
</dbReference>
<dbReference type="AlphaFoldDB" id="A0A133NJ45"/>
<evidence type="ECO:0008006" key="8">
    <source>
        <dbReference type="Google" id="ProtNLM"/>
    </source>
</evidence>
<feature type="chain" id="PRO_5007457986" description="DUF2207 domain-containing protein" evidence="3">
    <location>
        <begin position="20"/>
        <end position="590"/>
    </location>
</feature>
<dbReference type="PATRIC" id="fig|134605.3.peg.427"/>
<feature type="compositionally biased region" description="Gly residues" evidence="1">
    <location>
        <begin position="568"/>
        <end position="590"/>
    </location>
</feature>
<proteinExistence type="predicted"/>
<feature type="domain" description="Predicted membrane protein YciQ-like C-terminal" evidence="5">
    <location>
        <begin position="281"/>
        <end position="508"/>
    </location>
</feature>
<feature type="domain" description="DUF2207" evidence="4">
    <location>
        <begin position="23"/>
        <end position="201"/>
    </location>
</feature>
<sequence length="590" mass="66947">MKKIFSLLFFICFSLVLFSADFEITNLNITAKLEENASMKVREEVQYRIGEINGILFDLDAKGNGPLTSLAVYATDENGNFEKVPQTNLEITEEDELYRIKVYARTVNQIRTFAFVYELQGGAKLYQDIAELNRIFVGKNWQSPIGQVQVKVLLPNTVPQDSIHAYGHGPLTGNISLEDNTIFYNLEQYYPGDFVEAHILFGPQGLSGVPQDLLVKEKAKDRLLAQEKAWAEEANVERERYQKLEKHGKFAFGIEAFCLALYFLFAKFILRKPKKLEQEFPEYFRELPTDDSPAIVGNFFQAENSEKIFATIMDLVRRKYLNLELRGAEQILTINTEKNKTENLTPYEKEIIEIYLHQIGSRSEVNLSTISKQKLSLSISQRILGWNSLVKREYAAKGYGDSRSPLIILGVFCCFLFLGLSIVAISVFEQVQFAFFIPVIFAFLLPYTFNSKFPNAKTTESMQKWKAFKKFLEDYSLLKEAKIDSIYLWEHYFVYALVLGVADKVAKAYQLALEKGEILMPEGRSSLHYYAPCLHSYIRQPSLHQNIQKTYQRSHQSIARSTRSSSIGRGGGFSGGSSGGGGSRGGGGAF</sequence>
<feature type="transmembrane region" description="Helical" evidence="2">
    <location>
        <begin position="250"/>
        <end position="270"/>
    </location>
</feature>
<keyword evidence="2" id="KW-1133">Transmembrane helix</keyword>
<keyword evidence="2" id="KW-0472">Membrane</keyword>
<evidence type="ECO:0000259" key="4">
    <source>
        <dbReference type="Pfam" id="PF09972"/>
    </source>
</evidence>
<protein>
    <recommendedName>
        <fullName evidence="8">DUF2207 domain-containing protein</fullName>
    </recommendedName>
</protein>
<dbReference type="STRING" id="134605.HMPREF3206_00425"/>
<gene>
    <name evidence="6" type="ORF">HMPREF3206_00425</name>
</gene>
<dbReference type="Pfam" id="PF20990">
    <property type="entry name" value="DUF2207_C"/>
    <property type="match status" value="1"/>
</dbReference>
<dbReference type="Pfam" id="PF09972">
    <property type="entry name" value="DUF2207"/>
    <property type="match status" value="1"/>
</dbReference>
<feature type="transmembrane region" description="Helical" evidence="2">
    <location>
        <begin position="406"/>
        <end position="425"/>
    </location>
</feature>
<evidence type="ECO:0000259" key="5">
    <source>
        <dbReference type="Pfam" id="PF20990"/>
    </source>
</evidence>
<evidence type="ECO:0000313" key="6">
    <source>
        <dbReference type="EMBL" id="KXA16325.1"/>
    </source>
</evidence>